<organism evidence="2 3">
    <name type="scientific">Methylobacterium ajmalii</name>
    <dbReference type="NCBI Taxonomy" id="2738439"/>
    <lineage>
        <taxon>Bacteria</taxon>
        <taxon>Pseudomonadati</taxon>
        <taxon>Pseudomonadota</taxon>
        <taxon>Alphaproteobacteria</taxon>
        <taxon>Hyphomicrobiales</taxon>
        <taxon>Methylobacteriaceae</taxon>
        <taxon>Methylobacterium</taxon>
    </lineage>
</organism>
<feature type="compositionally biased region" description="Polar residues" evidence="1">
    <location>
        <begin position="120"/>
        <end position="132"/>
    </location>
</feature>
<accession>A0ABV0A6L8</accession>
<sequence length="172" mass="19399">MALSSFRNREQAFALAVFLGRFWTAPARLELGFPVDRRALADHPLLGLTEHQVRAARDTLEAVGFIARQEPEDGRHYQRTADGPHRRPIIFRFGLDYLPALVIANKRTAARRPVTPARTSSSPIRNSLTGVSHKQTQAEPFLMGEKQHLARVEELESKLDAALARWRRAIEG</sequence>
<proteinExistence type="predicted"/>
<evidence type="ECO:0000313" key="3">
    <source>
        <dbReference type="Proteomes" id="UP001407347"/>
    </source>
</evidence>
<dbReference type="Proteomes" id="UP001407347">
    <property type="component" value="Unassembled WGS sequence"/>
</dbReference>
<evidence type="ECO:0000256" key="1">
    <source>
        <dbReference type="SAM" id="MobiDB-lite"/>
    </source>
</evidence>
<feature type="region of interest" description="Disordered" evidence="1">
    <location>
        <begin position="112"/>
        <end position="132"/>
    </location>
</feature>
<dbReference type="RefSeq" id="WP_346013976.1">
    <property type="nucleotide sequence ID" value="NZ_JAQYXP010000013.1"/>
</dbReference>
<name>A0ABV0A6L8_9HYPH</name>
<comment type="caution">
    <text evidence="2">The sequence shown here is derived from an EMBL/GenBank/DDBJ whole genome shotgun (WGS) entry which is preliminary data.</text>
</comment>
<gene>
    <name evidence="2" type="ORF">PUR29_36960</name>
</gene>
<keyword evidence="3" id="KW-1185">Reference proteome</keyword>
<dbReference type="EMBL" id="JAQYXP010000013">
    <property type="protein sequence ID" value="MEN3239031.1"/>
    <property type="molecule type" value="Genomic_DNA"/>
</dbReference>
<evidence type="ECO:0000313" key="2">
    <source>
        <dbReference type="EMBL" id="MEN3239031.1"/>
    </source>
</evidence>
<reference evidence="2 3" key="1">
    <citation type="journal article" date="2023" name="PLoS ONE">
        <title>Complete genome assembly of Hawai'i environmental nontuberculous mycobacteria reveals unexpected co-isolation with methylobacteria.</title>
        <authorList>
            <person name="Hendrix J."/>
            <person name="Epperson L.E."/>
            <person name="Tong E.I."/>
            <person name="Chan Y.L."/>
            <person name="Hasan N.A."/>
            <person name="Dawrs S.N."/>
            <person name="Norton G.J."/>
            <person name="Virdi R."/>
            <person name="Crooks J.L."/>
            <person name="Chan E.D."/>
            <person name="Honda J.R."/>
            <person name="Strong M."/>
        </authorList>
    </citation>
    <scope>NUCLEOTIDE SEQUENCE [LARGE SCALE GENOMIC DNA]</scope>
    <source>
        <strain evidence="2 3">NJH_HI04-1</strain>
    </source>
</reference>
<protein>
    <submittedName>
        <fullName evidence="2">Uncharacterized protein</fullName>
    </submittedName>
</protein>